<evidence type="ECO:0000256" key="4">
    <source>
        <dbReference type="PROSITE-ProRule" id="PRU00134"/>
    </source>
</evidence>
<dbReference type="InterPro" id="IPR002893">
    <property type="entry name" value="Znf_MYND"/>
</dbReference>
<keyword evidence="2 4" id="KW-0863">Zinc-finger</keyword>
<comment type="caution">
    <text evidence="6">The sequence shown here is derived from an EMBL/GenBank/DDBJ whole genome shotgun (WGS) entry which is preliminary data.</text>
</comment>
<dbReference type="Proteomes" id="UP001458880">
    <property type="component" value="Unassembled WGS sequence"/>
</dbReference>
<dbReference type="PROSITE" id="PS01360">
    <property type="entry name" value="ZF_MYND_1"/>
    <property type="match status" value="1"/>
</dbReference>
<proteinExistence type="predicted"/>
<protein>
    <submittedName>
        <fullName evidence="6">MYND finger</fullName>
    </submittedName>
</protein>
<keyword evidence="1" id="KW-0479">Metal-binding</keyword>
<dbReference type="FunFam" id="6.10.140.2220:FF:000022">
    <property type="entry name" value="Leucine-rich repeat-containing protein"/>
    <property type="match status" value="1"/>
</dbReference>
<name>A0AAW1JST4_POPJA</name>
<evidence type="ECO:0000256" key="1">
    <source>
        <dbReference type="ARBA" id="ARBA00022723"/>
    </source>
</evidence>
<evidence type="ECO:0000256" key="3">
    <source>
        <dbReference type="ARBA" id="ARBA00022833"/>
    </source>
</evidence>
<gene>
    <name evidence="6" type="ORF">QE152_g27721</name>
</gene>
<dbReference type="Gene3D" id="6.10.140.2220">
    <property type="match status" value="1"/>
</dbReference>
<evidence type="ECO:0000313" key="7">
    <source>
        <dbReference type="Proteomes" id="UP001458880"/>
    </source>
</evidence>
<evidence type="ECO:0000256" key="2">
    <source>
        <dbReference type="ARBA" id="ARBA00022771"/>
    </source>
</evidence>
<dbReference type="GO" id="GO:0008270">
    <property type="term" value="F:zinc ion binding"/>
    <property type="evidence" value="ECO:0007669"/>
    <property type="project" value="UniProtKB-KW"/>
</dbReference>
<sequence length="333" mass="36526">MNNDVIQRPKSNNLKVEMKNPNYFQERYTLSARPKNFNDYRQKHPETIPRRGRRIRTALSQCETKISAGGVLNLSNVALGSGAQVRQNPSGADVGKDVGLVINNSDELRKENVLNTDSTSHTDSTSFKDMLAQFAKLSQAERQEILHNAVKPPPPYPEVTVHPVPTTSASNSLLHGILTKNQTKAESKSTFSPTLARLLTAPEKNSPQTSTNHGSGVASITDILCNTKARNEITITPVIVIGQYDTPSKGKTNQVEEDETEDSVDRLVIDESSEVVDARSKDNNSDIGDEVPQCQGCNQKPAQFVCAGCANQWYCSRDCQVSAWDEHSEVCSG</sequence>
<dbReference type="PROSITE" id="PS50865">
    <property type="entry name" value="ZF_MYND_2"/>
    <property type="match status" value="1"/>
</dbReference>
<evidence type="ECO:0000259" key="5">
    <source>
        <dbReference type="PROSITE" id="PS50865"/>
    </source>
</evidence>
<accession>A0AAW1JST4</accession>
<reference evidence="6 7" key="1">
    <citation type="journal article" date="2024" name="BMC Genomics">
        <title>De novo assembly and annotation of Popillia japonica's genome with initial clues to its potential as an invasive pest.</title>
        <authorList>
            <person name="Cucini C."/>
            <person name="Boschi S."/>
            <person name="Funari R."/>
            <person name="Cardaioli E."/>
            <person name="Iannotti N."/>
            <person name="Marturano G."/>
            <person name="Paoli F."/>
            <person name="Bruttini M."/>
            <person name="Carapelli A."/>
            <person name="Frati F."/>
            <person name="Nardi F."/>
        </authorList>
    </citation>
    <scope>NUCLEOTIDE SEQUENCE [LARGE SCALE GENOMIC DNA]</scope>
    <source>
        <strain evidence="6">DMR45628</strain>
    </source>
</reference>
<dbReference type="AlphaFoldDB" id="A0AAW1JST4"/>
<evidence type="ECO:0000313" key="6">
    <source>
        <dbReference type="EMBL" id="KAK9707617.1"/>
    </source>
</evidence>
<dbReference type="SUPFAM" id="SSF144232">
    <property type="entry name" value="HIT/MYND zinc finger-like"/>
    <property type="match status" value="1"/>
</dbReference>
<organism evidence="6 7">
    <name type="scientific">Popillia japonica</name>
    <name type="common">Japanese beetle</name>
    <dbReference type="NCBI Taxonomy" id="7064"/>
    <lineage>
        <taxon>Eukaryota</taxon>
        <taxon>Metazoa</taxon>
        <taxon>Ecdysozoa</taxon>
        <taxon>Arthropoda</taxon>
        <taxon>Hexapoda</taxon>
        <taxon>Insecta</taxon>
        <taxon>Pterygota</taxon>
        <taxon>Neoptera</taxon>
        <taxon>Endopterygota</taxon>
        <taxon>Coleoptera</taxon>
        <taxon>Polyphaga</taxon>
        <taxon>Scarabaeiformia</taxon>
        <taxon>Scarabaeidae</taxon>
        <taxon>Rutelinae</taxon>
        <taxon>Popillia</taxon>
    </lineage>
</organism>
<keyword evidence="3" id="KW-0862">Zinc</keyword>
<dbReference type="EMBL" id="JASPKY010000345">
    <property type="protein sequence ID" value="KAK9707617.1"/>
    <property type="molecule type" value="Genomic_DNA"/>
</dbReference>
<dbReference type="Pfam" id="PF01753">
    <property type="entry name" value="zf-MYND"/>
    <property type="match status" value="1"/>
</dbReference>
<keyword evidence="7" id="KW-1185">Reference proteome</keyword>
<feature type="domain" description="MYND-type" evidence="5">
    <location>
        <begin position="294"/>
        <end position="331"/>
    </location>
</feature>